<proteinExistence type="predicted"/>
<gene>
    <name evidence="2" type="ORF">RHS01_07474</name>
</gene>
<feature type="region of interest" description="Disordered" evidence="1">
    <location>
        <begin position="1"/>
        <end position="88"/>
    </location>
</feature>
<evidence type="ECO:0000313" key="2">
    <source>
        <dbReference type="EMBL" id="KAF8752810.1"/>
    </source>
</evidence>
<comment type="caution">
    <text evidence="2">The sequence shown here is derived from an EMBL/GenBank/DDBJ whole genome shotgun (WGS) entry which is preliminary data.</text>
</comment>
<organism evidence="2 3">
    <name type="scientific">Rhizoctonia solani</name>
    <dbReference type="NCBI Taxonomy" id="456999"/>
    <lineage>
        <taxon>Eukaryota</taxon>
        <taxon>Fungi</taxon>
        <taxon>Dikarya</taxon>
        <taxon>Basidiomycota</taxon>
        <taxon>Agaricomycotina</taxon>
        <taxon>Agaricomycetes</taxon>
        <taxon>Cantharellales</taxon>
        <taxon>Ceratobasidiaceae</taxon>
        <taxon>Rhizoctonia</taxon>
    </lineage>
</organism>
<reference evidence="2" key="1">
    <citation type="submission" date="2020-09" db="EMBL/GenBank/DDBJ databases">
        <title>Comparative genome analyses of four rice-infecting Rhizoctonia solani isolates reveal extensive enrichment of homogalacturonan modification genes.</title>
        <authorList>
            <person name="Lee D.-Y."/>
            <person name="Jeon J."/>
            <person name="Kim K.-T."/>
            <person name="Cheong K."/>
            <person name="Song H."/>
            <person name="Choi G."/>
            <person name="Ko J."/>
            <person name="Opiyo S.O."/>
            <person name="Zuo S."/>
            <person name="Madhav S."/>
            <person name="Lee Y.-H."/>
            <person name="Wang G.-L."/>
        </authorList>
    </citation>
    <scope>NUCLEOTIDE SEQUENCE</scope>
    <source>
        <strain evidence="2">AG1-IA B2</strain>
    </source>
</reference>
<dbReference type="Proteomes" id="UP000614334">
    <property type="component" value="Unassembled WGS sequence"/>
</dbReference>
<evidence type="ECO:0000313" key="3">
    <source>
        <dbReference type="Proteomes" id="UP000614334"/>
    </source>
</evidence>
<dbReference type="AlphaFoldDB" id="A0A8H7M3G0"/>
<evidence type="ECO:0000256" key="1">
    <source>
        <dbReference type="SAM" id="MobiDB-lite"/>
    </source>
</evidence>
<accession>A0A8H7M3G0</accession>
<sequence>MASVPRTPAIHPRESSPSSTSTETRPKSPTPIGRMATHAVHQAFFPKREREATDVTKLGKRRSRDAEASTEAIYDRGEVARGGNRATP</sequence>
<name>A0A8H7M3G0_9AGAM</name>
<protein>
    <submittedName>
        <fullName evidence="2">Uncharacterized protein</fullName>
    </submittedName>
</protein>
<dbReference type="EMBL" id="JACYCF010000014">
    <property type="protein sequence ID" value="KAF8752810.1"/>
    <property type="molecule type" value="Genomic_DNA"/>
</dbReference>